<evidence type="ECO:0000313" key="12">
    <source>
        <dbReference type="EMBL" id="STQ86772.1"/>
    </source>
</evidence>
<evidence type="ECO:0000256" key="8">
    <source>
        <dbReference type="ARBA" id="ARBA00022803"/>
    </source>
</evidence>
<dbReference type="Gene3D" id="1.25.40.10">
    <property type="entry name" value="Tetratricopeptide repeat domain"/>
    <property type="match status" value="1"/>
</dbReference>
<sequence>MMRNALFCVFLCLFCVRANSVSTKLTSSQEKEAIVRCANYHLYYCELLINQGVQSVKSCNARTECEFIGWLYLQTQEYELSIPYLYKACMANNFESCNNLGISYQRLNNYKKTKKFYKFGCDNGYIISCYNLATLYYEGLGVRRNYKYANELYKKVCNFNQGIGCLHLAISYANGHGVTKDIDNARSLFNMACILGNNEGCNFYDEYKEEELQ</sequence>
<name>A0A377PWI0_9HELI</name>
<evidence type="ECO:0000256" key="1">
    <source>
        <dbReference type="ARBA" id="ARBA00001526"/>
    </source>
</evidence>
<keyword evidence="6" id="KW-0677">Repeat</keyword>
<feature type="chain" id="PRO_5036507122" description="Beta-lactamase" evidence="11">
    <location>
        <begin position="21"/>
        <end position="213"/>
    </location>
</feature>
<keyword evidence="15" id="KW-1185">Reference proteome</keyword>
<feature type="signal peptide" evidence="11">
    <location>
        <begin position="1"/>
        <end position="20"/>
    </location>
</feature>
<dbReference type="EMBL" id="JRPD02000016">
    <property type="protein sequence ID" value="TLD99616.1"/>
    <property type="molecule type" value="Genomic_DNA"/>
</dbReference>
<keyword evidence="5 11" id="KW-0964">Secreted</keyword>
<evidence type="ECO:0000313" key="14">
    <source>
        <dbReference type="Proteomes" id="UP000029922"/>
    </source>
</evidence>
<dbReference type="OrthoDB" id="9772133at2"/>
<evidence type="ECO:0000313" key="13">
    <source>
        <dbReference type="EMBL" id="TLD99616.1"/>
    </source>
</evidence>
<keyword evidence="9" id="KW-1015">Disulfide bond</keyword>
<keyword evidence="11" id="KW-0732">Signal</keyword>
<dbReference type="EMBL" id="UGJE01000002">
    <property type="protein sequence ID" value="STQ86772.1"/>
    <property type="molecule type" value="Genomic_DNA"/>
</dbReference>
<dbReference type="InterPro" id="IPR006597">
    <property type="entry name" value="Sel1-like"/>
</dbReference>
<dbReference type="PANTHER" id="PTHR13891">
    <property type="entry name" value="CYTOCHROME C OXIDASE ASSEMBLY FACTOR 7"/>
    <property type="match status" value="1"/>
</dbReference>
<reference evidence="12 15" key="2">
    <citation type="submission" date="2018-06" db="EMBL/GenBank/DDBJ databases">
        <authorList>
            <consortium name="Pathogen Informatics"/>
            <person name="Doyle S."/>
        </authorList>
    </citation>
    <scope>NUCLEOTIDE SEQUENCE [LARGE SCALE GENOMIC DNA]</scope>
    <source>
        <strain evidence="12 15">NCTC12714</strain>
    </source>
</reference>
<keyword evidence="10" id="KW-0046">Antibiotic resistance</keyword>
<evidence type="ECO:0000256" key="7">
    <source>
        <dbReference type="ARBA" id="ARBA00022801"/>
    </source>
</evidence>
<reference evidence="13 14" key="1">
    <citation type="journal article" date="2014" name="Genome Announc.">
        <title>Draft genome sequences of eight enterohepatic helicobacter species isolated from both laboratory and wild rodents.</title>
        <authorList>
            <person name="Sheh A."/>
            <person name="Shen Z."/>
            <person name="Fox J.G."/>
        </authorList>
    </citation>
    <scope>NUCLEOTIDE SEQUENCE [LARGE SCALE GENOMIC DNA]</scope>
    <source>
        <strain evidence="13 14">ST1</strain>
    </source>
</reference>
<evidence type="ECO:0000256" key="11">
    <source>
        <dbReference type="RuleBase" id="RU366075"/>
    </source>
</evidence>
<dbReference type="Proteomes" id="UP000029922">
    <property type="component" value="Unassembled WGS sequence"/>
</dbReference>
<dbReference type="GO" id="GO:0046677">
    <property type="term" value="P:response to antibiotic"/>
    <property type="evidence" value="ECO:0007669"/>
    <property type="project" value="UniProtKB-KW"/>
</dbReference>
<dbReference type="Pfam" id="PF13181">
    <property type="entry name" value="TPR_8"/>
    <property type="match status" value="1"/>
</dbReference>
<comment type="function">
    <text evidence="11">Hydrolyzes 6-aminopenicillinic acid and 7-aminocephalosporanic acid (ACA) derivatives.</text>
</comment>
<evidence type="ECO:0000256" key="5">
    <source>
        <dbReference type="ARBA" id="ARBA00022525"/>
    </source>
</evidence>
<comment type="subcellular location">
    <subcellularLocation>
        <location evidence="2 11">Secreted</location>
    </subcellularLocation>
</comment>
<dbReference type="InterPro" id="IPR019734">
    <property type="entry name" value="TPR_rpt"/>
</dbReference>
<dbReference type="SMART" id="SM00671">
    <property type="entry name" value="SEL1"/>
    <property type="match status" value="4"/>
</dbReference>
<dbReference type="AlphaFoldDB" id="A0A377PWI0"/>
<dbReference type="InterPro" id="IPR011990">
    <property type="entry name" value="TPR-like_helical_dom_sf"/>
</dbReference>
<protein>
    <recommendedName>
        <fullName evidence="4 11">Beta-lactamase</fullName>
        <ecNumber evidence="4 11">3.5.2.6</ecNumber>
    </recommendedName>
</protein>
<keyword evidence="8" id="KW-0802">TPR repeat</keyword>
<gene>
    <name evidence="12" type="primary">hcpC_5</name>
    <name evidence="13" type="ORF">LS73_007035</name>
    <name evidence="12" type="ORF">NCTC12714_01583</name>
</gene>
<dbReference type="Pfam" id="PF08238">
    <property type="entry name" value="Sel1"/>
    <property type="match status" value="2"/>
</dbReference>
<evidence type="ECO:0000256" key="2">
    <source>
        <dbReference type="ARBA" id="ARBA00004613"/>
    </source>
</evidence>
<dbReference type="EC" id="3.5.2.6" evidence="4 11"/>
<comment type="similarity">
    <text evidence="3 11">Belongs to the hcp beta-lactamase family.</text>
</comment>
<proteinExistence type="inferred from homology"/>
<organism evidence="12 15">
    <name type="scientific">Helicobacter muridarum</name>
    <dbReference type="NCBI Taxonomy" id="216"/>
    <lineage>
        <taxon>Bacteria</taxon>
        <taxon>Pseudomonadati</taxon>
        <taxon>Campylobacterota</taxon>
        <taxon>Epsilonproteobacteria</taxon>
        <taxon>Campylobacterales</taxon>
        <taxon>Helicobacteraceae</taxon>
        <taxon>Helicobacter</taxon>
    </lineage>
</organism>
<comment type="catalytic activity">
    <reaction evidence="1 11">
        <text>a beta-lactam + H2O = a substituted beta-amino acid</text>
        <dbReference type="Rhea" id="RHEA:20401"/>
        <dbReference type="ChEBI" id="CHEBI:15377"/>
        <dbReference type="ChEBI" id="CHEBI:35627"/>
        <dbReference type="ChEBI" id="CHEBI:140347"/>
        <dbReference type="EC" id="3.5.2.6"/>
    </reaction>
</comment>
<evidence type="ECO:0000256" key="9">
    <source>
        <dbReference type="ARBA" id="ARBA00023157"/>
    </source>
</evidence>
<dbReference type="PANTHER" id="PTHR13891:SF1">
    <property type="entry name" value="CYTOCHROME C OXIDASE ASSEMBLY FACTOR 7"/>
    <property type="match status" value="1"/>
</dbReference>
<dbReference type="Proteomes" id="UP000255139">
    <property type="component" value="Unassembled WGS sequence"/>
</dbReference>
<keyword evidence="7 11" id="KW-0378">Hydrolase</keyword>
<evidence type="ECO:0000256" key="10">
    <source>
        <dbReference type="ARBA" id="ARBA00023251"/>
    </source>
</evidence>
<evidence type="ECO:0000256" key="6">
    <source>
        <dbReference type="ARBA" id="ARBA00022737"/>
    </source>
</evidence>
<dbReference type="GO" id="GO:0005576">
    <property type="term" value="C:extracellular region"/>
    <property type="evidence" value="ECO:0007669"/>
    <property type="project" value="UniProtKB-SubCell"/>
</dbReference>
<dbReference type="RefSeq" id="WP_052089749.1">
    <property type="nucleotide sequence ID" value="NZ_FZML01000033.1"/>
</dbReference>
<evidence type="ECO:0000256" key="3">
    <source>
        <dbReference type="ARBA" id="ARBA00008486"/>
    </source>
</evidence>
<evidence type="ECO:0000313" key="15">
    <source>
        <dbReference type="Proteomes" id="UP000255139"/>
    </source>
</evidence>
<evidence type="ECO:0000256" key="4">
    <source>
        <dbReference type="ARBA" id="ARBA00012865"/>
    </source>
</evidence>
<accession>A0A377PWI0</accession>
<dbReference type="SUPFAM" id="SSF81901">
    <property type="entry name" value="HCP-like"/>
    <property type="match status" value="1"/>
</dbReference>
<dbReference type="InterPro" id="IPR040239">
    <property type="entry name" value="HcpB-like"/>
</dbReference>
<dbReference type="GO" id="GO:0008800">
    <property type="term" value="F:beta-lactamase activity"/>
    <property type="evidence" value="ECO:0007669"/>
    <property type="project" value="UniProtKB-UniRule"/>
</dbReference>